<keyword evidence="5" id="KW-1185">Reference proteome</keyword>
<reference evidence="2" key="3">
    <citation type="submission" date="2023-11" db="EMBL/GenBank/DDBJ databases">
        <authorList>
            <person name="Beijen E."/>
            <person name="Ohm R.A."/>
        </authorList>
    </citation>
    <scope>NUCLEOTIDE SEQUENCE</scope>
    <source>
        <strain evidence="2">CBS 150709</strain>
    </source>
</reference>
<gene>
    <name evidence="3" type="ORF">PCL_01425</name>
    <name evidence="2" type="ORF">Purlil1_6518</name>
</gene>
<feature type="chain" id="PRO_5015588825" evidence="1">
    <location>
        <begin position="17"/>
        <end position="101"/>
    </location>
</feature>
<proteinExistence type="predicted"/>
<name>A0A2U3E3G0_PURLI</name>
<feature type="signal peptide" evidence="1">
    <location>
        <begin position="1"/>
        <end position="16"/>
    </location>
</feature>
<organism evidence="3 4">
    <name type="scientific">Purpureocillium lilacinum</name>
    <name type="common">Paecilomyces lilacinus</name>
    <dbReference type="NCBI Taxonomy" id="33203"/>
    <lineage>
        <taxon>Eukaryota</taxon>
        <taxon>Fungi</taxon>
        <taxon>Dikarya</taxon>
        <taxon>Ascomycota</taxon>
        <taxon>Pezizomycotina</taxon>
        <taxon>Sordariomycetes</taxon>
        <taxon>Hypocreomycetidae</taxon>
        <taxon>Hypocreales</taxon>
        <taxon>Ophiocordycipitaceae</taxon>
        <taxon>Purpureocillium</taxon>
    </lineage>
</organism>
<evidence type="ECO:0000313" key="5">
    <source>
        <dbReference type="Proteomes" id="UP001287286"/>
    </source>
</evidence>
<comment type="caution">
    <text evidence="3">The sequence shown here is derived from an EMBL/GenBank/DDBJ whole genome shotgun (WGS) entry which is preliminary data.</text>
</comment>
<keyword evidence="1" id="KW-0732">Signal</keyword>
<reference evidence="2 5" key="4">
    <citation type="journal article" date="2024" name="Microbiol. Resour. Announc.">
        <title>Genome annotations for the ascomycete fungi Trichoderma harzianum, Trichoderma aggressivum, and Purpureocillium lilacinum.</title>
        <authorList>
            <person name="Beijen E.P.W."/>
            <person name="Ohm R.A."/>
        </authorList>
    </citation>
    <scope>NUCLEOTIDE SEQUENCE [LARGE SCALE GENOMIC DNA]</scope>
    <source>
        <strain evidence="2 5">CBS 150709</strain>
    </source>
</reference>
<reference evidence="3" key="1">
    <citation type="submission" date="2015-05" db="EMBL/GenBank/DDBJ databases">
        <authorList>
            <person name="Wang D.B."/>
            <person name="Wang M."/>
        </authorList>
    </citation>
    <scope>NUCLEOTIDE SEQUENCE</scope>
    <source>
        <strain evidence="3">36-1</strain>
    </source>
</reference>
<reference evidence="3 4" key="2">
    <citation type="journal article" date="2016" name="Front. Microbiol.">
        <title>Genome and transcriptome sequences reveal the specific parasitism of the nematophagous Purpureocillium lilacinum 36-1.</title>
        <authorList>
            <person name="Xie J."/>
            <person name="Li S."/>
            <person name="Mo C."/>
            <person name="Xiao X."/>
            <person name="Peng D."/>
            <person name="Wang G."/>
            <person name="Xiao Y."/>
        </authorList>
    </citation>
    <scope>NUCLEOTIDE SEQUENCE [LARGE SCALE GENOMIC DNA]</scope>
    <source>
        <strain evidence="3 4">36-1</strain>
    </source>
</reference>
<sequence>MKFAVIVFALVAPALATLNVARSCHPKGGKCDPSGTVKNAPILKPSIWQKPAPLGAVREVELGDTGDIEHHGCRLSIAPSFQHVNGTVLRMGLQSLYLEMR</sequence>
<protein>
    <submittedName>
        <fullName evidence="3">Uncharacterized protein</fullName>
    </submittedName>
</protein>
<dbReference type="EMBL" id="LCWV01000013">
    <property type="protein sequence ID" value="PWI69040.1"/>
    <property type="molecule type" value="Genomic_DNA"/>
</dbReference>
<evidence type="ECO:0000313" key="2">
    <source>
        <dbReference type="EMBL" id="KAK4089085.1"/>
    </source>
</evidence>
<accession>A0A2U3E3G0</accession>
<evidence type="ECO:0000313" key="3">
    <source>
        <dbReference type="EMBL" id="PWI69040.1"/>
    </source>
</evidence>
<dbReference type="EMBL" id="JAWRVI010000021">
    <property type="protein sequence ID" value="KAK4089085.1"/>
    <property type="molecule type" value="Genomic_DNA"/>
</dbReference>
<dbReference type="Proteomes" id="UP001287286">
    <property type="component" value="Unassembled WGS sequence"/>
</dbReference>
<evidence type="ECO:0000256" key="1">
    <source>
        <dbReference type="SAM" id="SignalP"/>
    </source>
</evidence>
<dbReference type="AlphaFoldDB" id="A0A2U3E3G0"/>
<dbReference type="Proteomes" id="UP000245956">
    <property type="component" value="Unassembled WGS sequence"/>
</dbReference>
<evidence type="ECO:0000313" key="4">
    <source>
        <dbReference type="Proteomes" id="UP000245956"/>
    </source>
</evidence>